<protein>
    <submittedName>
        <fullName evidence="1">Four helix bundle protein</fullName>
    </submittedName>
</protein>
<dbReference type="PANTHER" id="PTHR38471:SF2">
    <property type="entry name" value="FOUR HELIX BUNDLE PROTEIN"/>
    <property type="match status" value="1"/>
</dbReference>
<organism evidence="1 2">
    <name type="scientific">Kaistella montana</name>
    <dbReference type="NCBI Taxonomy" id="1849733"/>
    <lineage>
        <taxon>Bacteria</taxon>
        <taxon>Pseudomonadati</taxon>
        <taxon>Bacteroidota</taxon>
        <taxon>Flavobacteriia</taxon>
        <taxon>Flavobacteriales</taxon>
        <taxon>Weeksellaceae</taxon>
        <taxon>Chryseobacterium group</taxon>
        <taxon>Kaistella</taxon>
    </lineage>
</organism>
<gene>
    <name evidence="1" type="ORF">ACFSO8_00020</name>
</gene>
<dbReference type="Pfam" id="PF05635">
    <property type="entry name" value="23S_rRNA_IVP"/>
    <property type="match status" value="1"/>
</dbReference>
<dbReference type="InterPro" id="IPR012657">
    <property type="entry name" value="23S_rRNA-intervening_sequence"/>
</dbReference>
<evidence type="ECO:0000313" key="2">
    <source>
        <dbReference type="Proteomes" id="UP001597394"/>
    </source>
</evidence>
<evidence type="ECO:0000313" key="1">
    <source>
        <dbReference type="EMBL" id="MFD2543836.1"/>
    </source>
</evidence>
<dbReference type="Gene3D" id="1.20.1440.60">
    <property type="entry name" value="23S rRNA-intervening sequence"/>
    <property type="match status" value="1"/>
</dbReference>
<dbReference type="EMBL" id="JBHULG010000001">
    <property type="protein sequence ID" value="MFD2543836.1"/>
    <property type="molecule type" value="Genomic_DNA"/>
</dbReference>
<dbReference type="CDD" id="cd16377">
    <property type="entry name" value="23S_rRNA_IVP_like"/>
    <property type="match status" value="1"/>
</dbReference>
<sequence length="117" mass="13297">MTSHKDLQVYQESLLLVKDVYSLVALFPKDELFGLTSQMKRCAISIPSNIAEGGGRKGGAEFMRFLYISLGSLSELETQLDIAVMLNFCEKREDIIKRIFYIKNMLSKLIISLNKTK</sequence>
<keyword evidence="2" id="KW-1185">Reference proteome</keyword>
<dbReference type="RefSeq" id="WP_255926268.1">
    <property type="nucleotide sequence ID" value="NZ_JANFQP010000001.1"/>
</dbReference>
<proteinExistence type="predicted"/>
<dbReference type="NCBIfam" id="TIGR02436">
    <property type="entry name" value="four helix bundle protein"/>
    <property type="match status" value="1"/>
</dbReference>
<dbReference type="PANTHER" id="PTHR38471">
    <property type="entry name" value="FOUR HELIX BUNDLE PROTEIN"/>
    <property type="match status" value="1"/>
</dbReference>
<dbReference type="Proteomes" id="UP001597394">
    <property type="component" value="Unassembled WGS sequence"/>
</dbReference>
<dbReference type="SUPFAM" id="SSF158446">
    <property type="entry name" value="IVS-encoded protein-like"/>
    <property type="match status" value="1"/>
</dbReference>
<name>A0ABW5K4T1_9FLAO</name>
<accession>A0ABW5K4T1</accession>
<comment type="caution">
    <text evidence="1">The sequence shown here is derived from an EMBL/GenBank/DDBJ whole genome shotgun (WGS) entry which is preliminary data.</text>
</comment>
<dbReference type="InterPro" id="IPR036583">
    <property type="entry name" value="23S_rRNA_IVS_sf"/>
</dbReference>
<reference evidence="2" key="1">
    <citation type="journal article" date="2019" name="Int. J. Syst. Evol. Microbiol.">
        <title>The Global Catalogue of Microorganisms (GCM) 10K type strain sequencing project: providing services to taxonomists for standard genome sequencing and annotation.</title>
        <authorList>
            <consortium name="The Broad Institute Genomics Platform"/>
            <consortium name="The Broad Institute Genome Sequencing Center for Infectious Disease"/>
            <person name="Wu L."/>
            <person name="Ma J."/>
        </authorList>
    </citation>
    <scope>NUCLEOTIDE SEQUENCE [LARGE SCALE GENOMIC DNA]</scope>
    <source>
        <strain evidence="2">KCTC 52204</strain>
    </source>
</reference>